<accession>A0ABY1LTX9</accession>
<dbReference type="SMART" id="SM00448">
    <property type="entry name" value="REC"/>
    <property type="match status" value="1"/>
</dbReference>
<protein>
    <submittedName>
        <fullName evidence="7">Two-component system, response regulator YesN</fullName>
    </submittedName>
</protein>
<dbReference type="RefSeq" id="WP_085278335.1">
    <property type="nucleotide sequence ID" value="NZ_FXAE01000004.1"/>
</dbReference>
<dbReference type="InterPro" id="IPR018060">
    <property type="entry name" value="HTH_AraC"/>
</dbReference>
<evidence type="ECO:0000313" key="7">
    <source>
        <dbReference type="EMBL" id="SME99243.1"/>
    </source>
</evidence>
<keyword evidence="3" id="KW-0804">Transcription</keyword>
<dbReference type="Gene3D" id="1.10.10.60">
    <property type="entry name" value="Homeodomain-like"/>
    <property type="match status" value="2"/>
</dbReference>
<keyword evidence="2" id="KW-0238">DNA-binding</keyword>
<dbReference type="PROSITE" id="PS01124">
    <property type="entry name" value="HTH_ARAC_FAMILY_2"/>
    <property type="match status" value="1"/>
</dbReference>
<dbReference type="PROSITE" id="PS00041">
    <property type="entry name" value="HTH_ARAC_FAMILY_1"/>
    <property type="match status" value="1"/>
</dbReference>
<dbReference type="Pfam" id="PF12833">
    <property type="entry name" value="HTH_18"/>
    <property type="match status" value="1"/>
</dbReference>
<evidence type="ECO:0000259" key="5">
    <source>
        <dbReference type="PROSITE" id="PS01124"/>
    </source>
</evidence>
<evidence type="ECO:0000256" key="3">
    <source>
        <dbReference type="ARBA" id="ARBA00023163"/>
    </source>
</evidence>
<evidence type="ECO:0000256" key="2">
    <source>
        <dbReference type="ARBA" id="ARBA00023125"/>
    </source>
</evidence>
<keyword evidence="1" id="KW-0805">Transcription regulation</keyword>
<evidence type="ECO:0000256" key="4">
    <source>
        <dbReference type="PROSITE-ProRule" id="PRU00169"/>
    </source>
</evidence>
<evidence type="ECO:0000256" key="1">
    <source>
        <dbReference type="ARBA" id="ARBA00023015"/>
    </source>
</evidence>
<dbReference type="CDD" id="cd17536">
    <property type="entry name" value="REC_YesN-like"/>
    <property type="match status" value="1"/>
</dbReference>
<organism evidence="7 8">
    <name type="scientific">Paenibacillus barengoltzii J12</name>
    <dbReference type="NCBI Taxonomy" id="935846"/>
    <lineage>
        <taxon>Bacteria</taxon>
        <taxon>Bacillati</taxon>
        <taxon>Bacillota</taxon>
        <taxon>Bacilli</taxon>
        <taxon>Bacillales</taxon>
        <taxon>Paenibacillaceae</taxon>
        <taxon>Paenibacillus</taxon>
    </lineage>
</organism>
<dbReference type="InterPro" id="IPR020449">
    <property type="entry name" value="Tscrpt_reg_AraC-type_HTH"/>
</dbReference>
<reference evidence="7 8" key="1">
    <citation type="submission" date="2017-04" db="EMBL/GenBank/DDBJ databases">
        <authorList>
            <person name="Varghese N."/>
            <person name="Submissions S."/>
        </authorList>
    </citation>
    <scope>NUCLEOTIDE SEQUENCE [LARGE SCALE GENOMIC DNA]</scope>
    <source>
        <strain evidence="7 8">J12</strain>
    </source>
</reference>
<dbReference type="EMBL" id="FXAE01000004">
    <property type="protein sequence ID" value="SME99243.1"/>
    <property type="molecule type" value="Genomic_DNA"/>
</dbReference>
<feature type="domain" description="Response regulatory" evidence="6">
    <location>
        <begin position="3"/>
        <end position="120"/>
    </location>
</feature>
<feature type="domain" description="HTH araC/xylS-type" evidence="5">
    <location>
        <begin position="438"/>
        <end position="536"/>
    </location>
</feature>
<proteinExistence type="predicted"/>
<dbReference type="Gene3D" id="3.40.50.2300">
    <property type="match status" value="1"/>
</dbReference>
<dbReference type="InterPro" id="IPR001789">
    <property type="entry name" value="Sig_transdc_resp-reg_receiver"/>
</dbReference>
<comment type="caution">
    <text evidence="7">The sequence shown here is derived from an EMBL/GenBank/DDBJ whole genome shotgun (WGS) entry which is preliminary data.</text>
</comment>
<dbReference type="SUPFAM" id="SSF52172">
    <property type="entry name" value="CheY-like"/>
    <property type="match status" value="1"/>
</dbReference>
<dbReference type="PANTHER" id="PTHR43280:SF2">
    <property type="entry name" value="HTH-TYPE TRANSCRIPTIONAL REGULATOR EXSA"/>
    <property type="match status" value="1"/>
</dbReference>
<dbReference type="Proteomes" id="UP000192939">
    <property type="component" value="Unassembled WGS sequence"/>
</dbReference>
<dbReference type="PRINTS" id="PR00032">
    <property type="entry name" value="HTHARAC"/>
</dbReference>
<keyword evidence="8" id="KW-1185">Reference proteome</keyword>
<feature type="modified residue" description="4-aspartylphosphate" evidence="4">
    <location>
        <position position="55"/>
    </location>
</feature>
<dbReference type="PROSITE" id="PS50110">
    <property type="entry name" value="RESPONSE_REGULATORY"/>
    <property type="match status" value="1"/>
</dbReference>
<evidence type="ECO:0000259" key="6">
    <source>
        <dbReference type="PROSITE" id="PS50110"/>
    </source>
</evidence>
<sequence length="539" mass="62929">MFRLLIVDDEEIITNSLYEVFHQWMPDKLDVCKAYSGKEALHWMSRSRFDIVLTDIRMPGMSGLEMTESIKALWPRCRIIFLTGHSEFDYAYEAIQIPNVRYLLKTEGFDKVMETVQEVIEEIEQGNRMNEWLEQSREQVEALEWMEQVEYFRQLISDSLFFRNDSKSMARDFEYLNIGLNPNLPVLLALGRVAYSAEPTYSDKKQALQSVRWIWNSFMDHDVQNIGVIDKYGDLLWILQPLPDQPSDRVVLYLEGTLELIQESCLESLGLSVSFTISGFPCEWENVTMQYDRLRRLQQLKMGEGIPMILKDRMDPAGAKAYKEGAESYPKVSIIEAHLEAGKETEFMMELEQLTQKVLIGQDNLQNGVQVYYAIALALYAQLSRFELQHLEGIQGKLLDLEGHKSMKDAFQYLKQTAEHIFALKKMDHRSRTAHVIDQICQYIEEHLNEDVSLVHLAERHYFNPSYLSRLFKQERGITLSEYIEKCRIHRAEQLLKDGDLKVRDIASLVGYDAAHSFTRFFKKVTGLTPQKYRENYVR</sequence>
<evidence type="ECO:0000313" key="8">
    <source>
        <dbReference type="Proteomes" id="UP000192939"/>
    </source>
</evidence>
<dbReference type="InterPro" id="IPR009057">
    <property type="entry name" value="Homeodomain-like_sf"/>
</dbReference>
<dbReference type="SMART" id="SM00342">
    <property type="entry name" value="HTH_ARAC"/>
    <property type="match status" value="1"/>
</dbReference>
<keyword evidence="4" id="KW-0597">Phosphoprotein</keyword>
<gene>
    <name evidence="7" type="ORF">SAMN02744124_00693</name>
</gene>
<name>A0ABY1LTX9_9BACL</name>
<dbReference type="SUPFAM" id="SSF46689">
    <property type="entry name" value="Homeodomain-like"/>
    <property type="match status" value="2"/>
</dbReference>
<dbReference type="PANTHER" id="PTHR43280">
    <property type="entry name" value="ARAC-FAMILY TRANSCRIPTIONAL REGULATOR"/>
    <property type="match status" value="1"/>
</dbReference>
<dbReference type="InterPro" id="IPR011006">
    <property type="entry name" value="CheY-like_superfamily"/>
</dbReference>
<dbReference type="Pfam" id="PF00072">
    <property type="entry name" value="Response_reg"/>
    <property type="match status" value="1"/>
</dbReference>
<dbReference type="InterPro" id="IPR018062">
    <property type="entry name" value="HTH_AraC-typ_CS"/>
</dbReference>